<dbReference type="KEGG" id="bfm:BP422_09895"/>
<dbReference type="RefSeq" id="WP_088907623.1">
    <property type="nucleotide sequence ID" value="NZ_CP018145.1"/>
</dbReference>
<gene>
    <name evidence="1" type="ORF">BP422_09895</name>
</gene>
<reference evidence="1 2" key="1">
    <citation type="submission" date="2016-11" db="EMBL/GenBank/DDBJ databases">
        <authorList>
            <person name="Jaros S."/>
            <person name="Januszkiewicz K."/>
            <person name="Wedrychowicz H."/>
        </authorList>
    </citation>
    <scope>NUCLEOTIDE SEQUENCE [LARGE SCALE GENOMIC DNA]</scope>
    <source>
        <strain evidence="1 2">NF2</strain>
    </source>
</reference>
<proteinExistence type="predicted"/>
<name>A0A220MG97_9BACL</name>
<protein>
    <submittedName>
        <fullName evidence="1">Uncharacterized protein</fullName>
    </submittedName>
</protein>
<evidence type="ECO:0000313" key="1">
    <source>
        <dbReference type="EMBL" id="ASJ53829.1"/>
    </source>
</evidence>
<dbReference type="EMBL" id="CP018145">
    <property type="protein sequence ID" value="ASJ53829.1"/>
    <property type="molecule type" value="Genomic_DNA"/>
</dbReference>
<organism evidence="1 2">
    <name type="scientific">Brevibacillus formosus</name>
    <dbReference type="NCBI Taxonomy" id="54913"/>
    <lineage>
        <taxon>Bacteria</taxon>
        <taxon>Bacillati</taxon>
        <taxon>Bacillota</taxon>
        <taxon>Bacilli</taxon>
        <taxon>Bacillales</taxon>
        <taxon>Paenibacillaceae</taxon>
        <taxon>Brevibacillus</taxon>
    </lineage>
</organism>
<accession>A0A220MG97</accession>
<dbReference type="AlphaFoldDB" id="A0A220MG97"/>
<dbReference type="Proteomes" id="UP000197781">
    <property type="component" value="Chromosome"/>
</dbReference>
<evidence type="ECO:0000313" key="2">
    <source>
        <dbReference type="Proteomes" id="UP000197781"/>
    </source>
</evidence>
<sequence>MKNNQIEAHYEGEEQALKLGIQELDAAIGHLVRFNYKIADKSHLKLEGLMEIVDALSDHKEKVEQELYIVRHNILDLHMR</sequence>